<evidence type="ECO:0000313" key="3">
    <source>
        <dbReference type="Proteomes" id="UP000479000"/>
    </source>
</evidence>
<organism evidence="2 3">
    <name type="scientific">Nesidiocoris tenuis</name>
    <dbReference type="NCBI Taxonomy" id="355587"/>
    <lineage>
        <taxon>Eukaryota</taxon>
        <taxon>Metazoa</taxon>
        <taxon>Ecdysozoa</taxon>
        <taxon>Arthropoda</taxon>
        <taxon>Hexapoda</taxon>
        <taxon>Insecta</taxon>
        <taxon>Pterygota</taxon>
        <taxon>Neoptera</taxon>
        <taxon>Paraneoptera</taxon>
        <taxon>Hemiptera</taxon>
        <taxon>Heteroptera</taxon>
        <taxon>Panheteroptera</taxon>
        <taxon>Cimicomorpha</taxon>
        <taxon>Miridae</taxon>
        <taxon>Dicyphina</taxon>
        <taxon>Nesidiocoris</taxon>
    </lineage>
</organism>
<reference evidence="2 3" key="1">
    <citation type="submission" date="2020-02" db="EMBL/GenBank/DDBJ databases">
        <authorList>
            <person name="Ferguson B K."/>
        </authorList>
    </citation>
    <scope>NUCLEOTIDE SEQUENCE [LARGE SCALE GENOMIC DNA]</scope>
</reference>
<keyword evidence="3" id="KW-1185">Reference proteome</keyword>
<dbReference type="EMBL" id="CADCXU010018416">
    <property type="protein sequence ID" value="CAB0006783.1"/>
    <property type="molecule type" value="Genomic_DNA"/>
</dbReference>
<dbReference type="AlphaFoldDB" id="A0A6H5GTS3"/>
<sequence length="101" mass="11111">MGAFFFYQKDKNHPAWHDTKPSGLHSLQNRSHRDTAIAILLGTDRSSVDRSDSRVGSHGRGRDNRQSSDRKDATALRLLSPGTDDEVRNSGGRYASAGVES</sequence>
<proteinExistence type="predicted"/>
<feature type="region of interest" description="Disordered" evidence="1">
    <location>
        <begin position="9"/>
        <end position="101"/>
    </location>
</feature>
<evidence type="ECO:0000256" key="1">
    <source>
        <dbReference type="SAM" id="MobiDB-lite"/>
    </source>
</evidence>
<protein>
    <submittedName>
        <fullName evidence="2">Uncharacterized protein</fullName>
    </submittedName>
</protein>
<evidence type="ECO:0000313" key="2">
    <source>
        <dbReference type="EMBL" id="CAB0006783.1"/>
    </source>
</evidence>
<feature type="compositionally biased region" description="Basic and acidic residues" evidence="1">
    <location>
        <begin position="46"/>
        <end position="74"/>
    </location>
</feature>
<dbReference type="Proteomes" id="UP000479000">
    <property type="component" value="Unassembled WGS sequence"/>
</dbReference>
<name>A0A6H5GTS3_9HEMI</name>
<feature type="compositionally biased region" description="Basic and acidic residues" evidence="1">
    <location>
        <begin position="9"/>
        <end position="20"/>
    </location>
</feature>
<gene>
    <name evidence="2" type="ORF">NTEN_LOCUS12260</name>
</gene>
<accession>A0A6H5GTS3</accession>